<comment type="caution">
    <text evidence="8">The sequence shown here is derived from an EMBL/GenBank/DDBJ whole genome shotgun (WGS) entry which is preliminary data.</text>
</comment>
<keyword evidence="6" id="KW-0411">Iron-sulfur</keyword>
<gene>
    <name evidence="8" type="ORF">E9934_07315</name>
</gene>
<keyword evidence="2" id="KW-0349">Heme</keyword>
<keyword evidence="5" id="KW-0408">Iron</keyword>
<evidence type="ECO:0000259" key="7">
    <source>
        <dbReference type="Pfam" id="PF03460"/>
    </source>
</evidence>
<dbReference type="AlphaFoldDB" id="A0A4S8NHR4"/>
<keyword evidence="9" id="KW-1185">Reference proteome</keyword>
<dbReference type="RefSeq" id="WP_136562223.1">
    <property type="nucleotide sequence ID" value="NZ_BAABLS010000010.1"/>
</dbReference>
<evidence type="ECO:0000256" key="3">
    <source>
        <dbReference type="ARBA" id="ARBA00022723"/>
    </source>
</evidence>
<dbReference type="Gene3D" id="3.30.413.10">
    <property type="entry name" value="Sulfite Reductase Hemoprotein, domain 1"/>
    <property type="match status" value="1"/>
</dbReference>
<dbReference type="GO" id="GO:0016491">
    <property type="term" value="F:oxidoreductase activity"/>
    <property type="evidence" value="ECO:0007669"/>
    <property type="project" value="UniProtKB-KW"/>
</dbReference>
<accession>A0A4S8NHR4</accession>
<evidence type="ECO:0000256" key="2">
    <source>
        <dbReference type="ARBA" id="ARBA00022617"/>
    </source>
</evidence>
<dbReference type="InterPro" id="IPR045854">
    <property type="entry name" value="NO2/SO3_Rdtase_4Fe4S_sf"/>
</dbReference>
<dbReference type="PANTHER" id="PTHR32439:SF9">
    <property type="entry name" value="BLR3264 PROTEIN"/>
    <property type="match status" value="1"/>
</dbReference>
<keyword evidence="1" id="KW-0004">4Fe-4S</keyword>
<dbReference type="Pfam" id="PF03460">
    <property type="entry name" value="NIR_SIR_ferr"/>
    <property type="match status" value="1"/>
</dbReference>
<protein>
    <submittedName>
        <fullName evidence="8">Nitrite reductase</fullName>
    </submittedName>
</protein>
<dbReference type="GO" id="GO:0051539">
    <property type="term" value="F:4 iron, 4 sulfur cluster binding"/>
    <property type="evidence" value="ECO:0007669"/>
    <property type="project" value="UniProtKB-KW"/>
</dbReference>
<feature type="domain" description="Nitrite/Sulfite reductase ferredoxin-like" evidence="7">
    <location>
        <begin position="24"/>
        <end position="70"/>
    </location>
</feature>
<organism evidence="8 9">
    <name type="scientific">Nocardioides caeni</name>
    <dbReference type="NCBI Taxonomy" id="574700"/>
    <lineage>
        <taxon>Bacteria</taxon>
        <taxon>Bacillati</taxon>
        <taxon>Actinomycetota</taxon>
        <taxon>Actinomycetes</taxon>
        <taxon>Propionibacteriales</taxon>
        <taxon>Nocardioidaceae</taxon>
        <taxon>Nocardioides</taxon>
    </lineage>
</organism>
<dbReference type="InterPro" id="IPR051329">
    <property type="entry name" value="NIR_SIR_4Fe-4S"/>
</dbReference>
<keyword evidence="3" id="KW-0479">Metal-binding</keyword>
<keyword evidence="4" id="KW-0560">Oxidoreductase</keyword>
<dbReference type="EMBL" id="STGW01000003">
    <property type="protein sequence ID" value="THV16128.1"/>
    <property type="molecule type" value="Genomic_DNA"/>
</dbReference>
<proteinExistence type="predicted"/>
<dbReference type="OrthoDB" id="105450at2"/>
<evidence type="ECO:0000256" key="5">
    <source>
        <dbReference type="ARBA" id="ARBA00023004"/>
    </source>
</evidence>
<dbReference type="GO" id="GO:0046872">
    <property type="term" value="F:metal ion binding"/>
    <property type="evidence" value="ECO:0007669"/>
    <property type="project" value="UniProtKB-KW"/>
</dbReference>
<evidence type="ECO:0000256" key="4">
    <source>
        <dbReference type="ARBA" id="ARBA00023002"/>
    </source>
</evidence>
<dbReference type="InterPro" id="IPR005117">
    <property type="entry name" value="NiRdtase/SiRdtase_haem-b_fer"/>
</dbReference>
<sequence>MSTAPGIRDRADRCPGVLRPWPAEDGGLVRLRVPGGRLPLRRLRALTTVAREYGDGRVRLTGRANLQLRAMPMVDGTLASPVVAAIEAIGLLPSRAHDRVRNVLASPQTGIAGGRADLTPVVTALDTLLVTDPRLAALPGRFLFTLDDGRGDLADRHRDLGLVVLDESSAQLLVGTGFGPVVALGGAAAAIGGLARAFLAARGTGPTAAWHVPELTTPLVPPSPVAPGARVRCDPLPFGRVDGGEHVEVGEAGIDTAAVDRWEDQLGGRDGSGFVVITPWHGVLLPDSIPTRPEDR</sequence>
<evidence type="ECO:0000313" key="9">
    <source>
        <dbReference type="Proteomes" id="UP000307087"/>
    </source>
</evidence>
<name>A0A4S8NHR4_9ACTN</name>
<dbReference type="Gene3D" id="3.90.480.10">
    <property type="entry name" value="Sulfite Reductase Hemoprotein,Domain 2"/>
    <property type="match status" value="1"/>
</dbReference>
<dbReference type="Proteomes" id="UP000307087">
    <property type="component" value="Unassembled WGS sequence"/>
</dbReference>
<reference evidence="8 9" key="1">
    <citation type="journal article" date="2009" name="Int. J. Syst. Evol. Microbiol.">
        <title>Nocardioides caeni sp. nov., isolated from wastewater.</title>
        <authorList>
            <person name="Yoon J.H."/>
            <person name="Kang S.J."/>
            <person name="Park S."/>
            <person name="Kim W."/>
            <person name="Oh T.K."/>
        </authorList>
    </citation>
    <scope>NUCLEOTIDE SEQUENCE [LARGE SCALE GENOMIC DNA]</scope>
    <source>
        <strain evidence="8 9">DSM 23134</strain>
    </source>
</reference>
<dbReference type="SUPFAM" id="SSF55124">
    <property type="entry name" value="Nitrite/Sulfite reductase N-terminal domain-like"/>
    <property type="match status" value="1"/>
</dbReference>
<evidence type="ECO:0000313" key="8">
    <source>
        <dbReference type="EMBL" id="THV16128.1"/>
    </source>
</evidence>
<dbReference type="InterPro" id="IPR036136">
    <property type="entry name" value="Nit/Sulf_reduc_fer-like_dom_sf"/>
</dbReference>
<evidence type="ECO:0000256" key="1">
    <source>
        <dbReference type="ARBA" id="ARBA00022485"/>
    </source>
</evidence>
<dbReference type="PANTHER" id="PTHR32439">
    <property type="entry name" value="FERREDOXIN--NITRITE REDUCTASE, CHLOROPLASTIC"/>
    <property type="match status" value="1"/>
</dbReference>
<evidence type="ECO:0000256" key="6">
    <source>
        <dbReference type="ARBA" id="ARBA00023014"/>
    </source>
</evidence>